<evidence type="ECO:0000313" key="8">
    <source>
        <dbReference type="EMBL" id="KAJ8905214.1"/>
    </source>
</evidence>
<keyword evidence="3 5" id="KW-0863">Zinc-finger</keyword>
<dbReference type="PANTHER" id="PTHR24379:SF127">
    <property type="entry name" value="BLOODY FINGERS-RELATED"/>
    <property type="match status" value="1"/>
</dbReference>
<feature type="domain" description="C2H2-type" evidence="7">
    <location>
        <begin position="22"/>
        <end position="50"/>
    </location>
</feature>
<feature type="compositionally biased region" description="Polar residues" evidence="6">
    <location>
        <begin position="149"/>
        <end position="159"/>
    </location>
</feature>
<feature type="domain" description="C2H2-type" evidence="7">
    <location>
        <begin position="80"/>
        <end position="108"/>
    </location>
</feature>
<accession>A0AAV8UT29</accession>
<evidence type="ECO:0000256" key="3">
    <source>
        <dbReference type="ARBA" id="ARBA00022771"/>
    </source>
</evidence>
<sequence>MEEVQVKPLPSPVGLEKNEKNFFCSKCLTNFAAKANLRVHVETVHSGLQPYTCGKCDRSFGTNSSMTRHNRIVHQQLKPYDCVKCSRSFATKSCLKRHRVALHKDKDDKSDLSSGSPRSSLGDGAKSFSSQCPSPSKSWSKESPVSWCNEPSFTTASDF</sequence>
<dbReference type="Gene3D" id="3.30.160.60">
    <property type="entry name" value="Classic Zinc Finger"/>
    <property type="match status" value="3"/>
</dbReference>
<evidence type="ECO:0000256" key="2">
    <source>
        <dbReference type="ARBA" id="ARBA00022737"/>
    </source>
</evidence>
<dbReference type="GO" id="GO:0000977">
    <property type="term" value="F:RNA polymerase II transcription regulatory region sequence-specific DNA binding"/>
    <property type="evidence" value="ECO:0007669"/>
    <property type="project" value="TreeGrafter"/>
</dbReference>
<comment type="caution">
    <text evidence="8">The sequence shown here is derived from an EMBL/GenBank/DDBJ whole genome shotgun (WGS) entry which is preliminary data.</text>
</comment>
<dbReference type="EMBL" id="JAMWBK010000005">
    <property type="protein sequence ID" value="KAJ8905214.1"/>
    <property type="molecule type" value="Genomic_DNA"/>
</dbReference>
<evidence type="ECO:0000313" key="9">
    <source>
        <dbReference type="Proteomes" id="UP001157974"/>
    </source>
</evidence>
<keyword evidence="1" id="KW-0479">Metal-binding</keyword>
<gene>
    <name evidence="8" type="ORF">NDN08_001723</name>
</gene>
<evidence type="ECO:0000256" key="6">
    <source>
        <dbReference type="SAM" id="MobiDB-lite"/>
    </source>
</evidence>
<dbReference type="Pfam" id="PF00096">
    <property type="entry name" value="zf-C2H2"/>
    <property type="match status" value="2"/>
</dbReference>
<dbReference type="InterPro" id="IPR013087">
    <property type="entry name" value="Znf_C2H2_type"/>
</dbReference>
<evidence type="ECO:0000256" key="1">
    <source>
        <dbReference type="ARBA" id="ARBA00022723"/>
    </source>
</evidence>
<dbReference type="GO" id="GO:0000981">
    <property type="term" value="F:DNA-binding transcription factor activity, RNA polymerase II-specific"/>
    <property type="evidence" value="ECO:0007669"/>
    <property type="project" value="TreeGrafter"/>
</dbReference>
<evidence type="ECO:0000256" key="4">
    <source>
        <dbReference type="ARBA" id="ARBA00022833"/>
    </source>
</evidence>
<dbReference type="AlphaFoldDB" id="A0AAV8UT29"/>
<keyword evidence="9" id="KW-1185">Reference proteome</keyword>
<dbReference type="GO" id="GO:0008270">
    <property type="term" value="F:zinc ion binding"/>
    <property type="evidence" value="ECO:0007669"/>
    <property type="project" value="UniProtKB-KW"/>
</dbReference>
<reference evidence="8 9" key="1">
    <citation type="journal article" date="2023" name="Nat. Commun.">
        <title>Origin of minicircular mitochondrial genomes in red algae.</title>
        <authorList>
            <person name="Lee Y."/>
            <person name="Cho C.H."/>
            <person name="Lee Y.M."/>
            <person name="Park S.I."/>
            <person name="Yang J.H."/>
            <person name="West J.A."/>
            <person name="Bhattacharya D."/>
            <person name="Yoon H.S."/>
        </authorList>
    </citation>
    <scope>NUCLEOTIDE SEQUENCE [LARGE SCALE GENOMIC DNA]</scope>
    <source>
        <strain evidence="8 9">CCMP1338</strain>
        <tissue evidence="8">Whole cell</tissue>
    </source>
</reference>
<dbReference type="PROSITE" id="PS00028">
    <property type="entry name" value="ZINC_FINGER_C2H2_1"/>
    <property type="match status" value="3"/>
</dbReference>
<organism evidence="8 9">
    <name type="scientific">Rhodosorus marinus</name>
    <dbReference type="NCBI Taxonomy" id="101924"/>
    <lineage>
        <taxon>Eukaryota</taxon>
        <taxon>Rhodophyta</taxon>
        <taxon>Stylonematophyceae</taxon>
        <taxon>Stylonematales</taxon>
        <taxon>Stylonemataceae</taxon>
        <taxon>Rhodosorus</taxon>
    </lineage>
</organism>
<keyword evidence="4" id="KW-0862">Zinc</keyword>
<dbReference type="SUPFAM" id="SSF57667">
    <property type="entry name" value="beta-beta-alpha zinc fingers"/>
    <property type="match status" value="2"/>
</dbReference>
<evidence type="ECO:0000256" key="5">
    <source>
        <dbReference type="PROSITE-ProRule" id="PRU00042"/>
    </source>
</evidence>
<name>A0AAV8UT29_9RHOD</name>
<dbReference type="InterPro" id="IPR036236">
    <property type="entry name" value="Znf_C2H2_sf"/>
</dbReference>
<dbReference type="PROSITE" id="PS50157">
    <property type="entry name" value="ZINC_FINGER_C2H2_2"/>
    <property type="match status" value="3"/>
</dbReference>
<keyword evidence="2" id="KW-0677">Repeat</keyword>
<dbReference type="SMART" id="SM00355">
    <property type="entry name" value="ZnF_C2H2"/>
    <property type="match status" value="3"/>
</dbReference>
<dbReference type="FunFam" id="3.30.160.60:FF:000446">
    <property type="entry name" value="Zinc finger protein"/>
    <property type="match status" value="1"/>
</dbReference>
<protein>
    <recommendedName>
        <fullName evidence="7">C2H2-type domain-containing protein</fullName>
    </recommendedName>
</protein>
<dbReference type="PANTHER" id="PTHR24379">
    <property type="entry name" value="KRAB AND ZINC FINGER DOMAIN-CONTAINING"/>
    <property type="match status" value="1"/>
</dbReference>
<dbReference type="FunFam" id="3.30.160.60:FF:000690">
    <property type="entry name" value="Zinc finger protein 354C"/>
    <property type="match status" value="1"/>
</dbReference>
<dbReference type="GO" id="GO:0005634">
    <property type="term" value="C:nucleus"/>
    <property type="evidence" value="ECO:0007669"/>
    <property type="project" value="TreeGrafter"/>
</dbReference>
<evidence type="ECO:0000259" key="7">
    <source>
        <dbReference type="PROSITE" id="PS50157"/>
    </source>
</evidence>
<feature type="domain" description="C2H2-type" evidence="7">
    <location>
        <begin position="51"/>
        <end position="79"/>
    </location>
</feature>
<proteinExistence type="predicted"/>
<dbReference type="Proteomes" id="UP001157974">
    <property type="component" value="Unassembled WGS sequence"/>
</dbReference>
<feature type="compositionally biased region" description="Low complexity" evidence="6">
    <location>
        <begin position="112"/>
        <end position="147"/>
    </location>
</feature>
<feature type="region of interest" description="Disordered" evidence="6">
    <location>
        <begin position="104"/>
        <end position="159"/>
    </location>
</feature>